<dbReference type="SMART" id="SM00465">
    <property type="entry name" value="GIYc"/>
    <property type="match status" value="1"/>
</dbReference>
<comment type="caution">
    <text evidence="3">The sequence shown here is derived from an EMBL/GenBank/DDBJ whole genome shotgun (WGS) entry which is preliminary data.</text>
</comment>
<dbReference type="InterPro" id="IPR035901">
    <property type="entry name" value="GIY-YIG_endonuc_sf"/>
</dbReference>
<evidence type="ECO:0000313" key="4">
    <source>
        <dbReference type="Proteomes" id="UP000789845"/>
    </source>
</evidence>
<reference evidence="3" key="1">
    <citation type="submission" date="2021-10" db="EMBL/GenBank/DDBJ databases">
        <authorList>
            <person name="Criscuolo A."/>
        </authorList>
    </citation>
    <scope>NUCLEOTIDE SEQUENCE</scope>
    <source>
        <strain evidence="3">CIP111885</strain>
    </source>
</reference>
<sequence length="169" mass="20146">MNYERFLIENGILPIERNWNHFRINHVKPVDEVAKNQVRGYIENNVANHNGLYIYKNNKGEILYIGKGKPLKNRLYSHFLESFQPVKGDTKDQRWHPFFLKHQGEHDVYWIELETEKDRQIIEKMLEYVLNPLFAKPPPPPPHVLPLMDHPLKPSLVKKENKKQNPTDY</sequence>
<gene>
    <name evidence="3" type="ORF">NEOCIP111885_00570</name>
</gene>
<dbReference type="EMBL" id="CAKJTG010000003">
    <property type="protein sequence ID" value="CAG9606882.1"/>
    <property type="molecule type" value="Genomic_DNA"/>
</dbReference>
<evidence type="ECO:0000259" key="2">
    <source>
        <dbReference type="PROSITE" id="PS50164"/>
    </source>
</evidence>
<proteinExistence type="predicted"/>
<dbReference type="Proteomes" id="UP000789845">
    <property type="component" value="Unassembled WGS sequence"/>
</dbReference>
<dbReference type="PROSITE" id="PS50164">
    <property type="entry name" value="GIY_YIG"/>
    <property type="match status" value="1"/>
</dbReference>
<feature type="region of interest" description="Disordered" evidence="1">
    <location>
        <begin position="141"/>
        <end position="169"/>
    </location>
</feature>
<feature type="compositionally biased region" description="Basic and acidic residues" evidence="1">
    <location>
        <begin position="157"/>
        <end position="169"/>
    </location>
</feature>
<dbReference type="Pfam" id="PF01541">
    <property type="entry name" value="GIY-YIG"/>
    <property type="match status" value="1"/>
</dbReference>
<feature type="domain" description="GIY-YIG" evidence="2">
    <location>
        <begin position="48"/>
        <end position="136"/>
    </location>
</feature>
<dbReference type="SUPFAM" id="SSF82771">
    <property type="entry name" value="GIY-YIG endonuclease"/>
    <property type="match status" value="1"/>
</dbReference>
<accession>A0A9C7L9E2</accession>
<dbReference type="InterPro" id="IPR000305">
    <property type="entry name" value="GIY-YIG_endonuc"/>
</dbReference>
<evidence type="ECO:0000313" key="3">
    <source>
        <dbReference type="EMBL" id="CAG9606882.1"/>
    </source>
</evidence>
<name>A0A9C7L9E2_9BACI</name>
<dbReference type="AlphaFoldDB" id="A0A9C7L9E2"/>
<dbReference type="Gene3D" id="3.40.1440.10">
    <property type="entry name" value="GIY-YIG endonuclease"/>
    <property type="match status" value="1"/>
</dbReference>
<evidence type="ECO:0000256" key="1">
    <source>
        <dbReference type="SAM" id="MobiDB-lite"/>
    </source>
</evidence>
<dbReference type="RefSeq" id="WP_230495161.1">
    <property type="nucleotide sequence ID" value="NZ_CAKJTG010000003.1"/>
</dbReference>
<organism evidence="3 4">
    <name type="scientific">Pseudoneobacillus rhizosphaerae</name>
    <dbReference type="NCBI Taxonomy" id="2880968"/>
    <lineage>
        <taxon>Bacteria</taxon>
        <taxon>Bacillati</taxon>
        <taxon>Bacillota</taxon>
        <taxon>Bacilli</taxon>
        <taxon>Bacillales</taxon>
        <taxon>Bacillaceae</taxon>
        <taxon>Pseudoneobacillus</taxon>
    </lineage>
</organism>
<keyword evidence="4" id="KW-1185">Reference proteome</keyword>
<protein>
    <recommendedName>
        <fullName evidence="2">GIY-YIG domain-containing protein</fullName>
    </recommendedName>
</protein>